<dbReference type="EMBL" id="BAAAYN010000011">
    <property type="protein sequence ID" value="GAA3385063.1"/>
    <property type="molecule type" value="Genomic_DNA"/>
</dbReference>
<dbReference type="Pfam" id="PF13521">
    <property type="entry name" value="AAA_28"/>
    <property type="match status" value="1"/>
</dbReference>
<proteinExistence type="predicted"/>
<name>A0ABP6STB0_9ACTN</name>
<evidence type="ECO:0000313" key="4">
    <source>
        <dbReference type="Proteomes" id="UP001501676"/>
    </source>
</evidence>
<organism evidence="3 4">
    <name type="scientific">Cryptosporangium minutisporangium</name>
    <dbReference type="NCBI Taxonomy" id="113569"/>
    <lineage>
        <taxon>Bacteria</taxon>
        <taxon>Bacillati</taxon>
        <taxon>Actinomycetota</taxon>
        <taxon>Actinomycetes</taxon>
        <taxon>Cryptosporangiales</taxon>
        <taxon>Cryptosporangiaceae</taxon>
        <taxon>Cryptosporangium</taxon>
    </lineage>
</organism>
<sequence>MRRYILTGAPGGGKATIAYALAQRGYPVIGEAATDVVAREQERGVEEPWREPGFVDAVIRLQQQRQQKAPLDGGAMQVYDRSPICTLALARYLELPVTRELRAEVNRVVQSAIYQPMVFFVQRQADIESTSDGEVDPADPVTVATPASPANPVGSATPVGPVGSATPVSPVGSADVKRFEELHRAAYETCGYELVDVPPGAISDRVDLIDEALQADDVRYSEEAWNF</sequence>
<protein>
    <submittedName>
        <fullName evidence="3">AAA family ATPase</fullName>
    </submittedName>
</protein>
<evidence type="ECO:0000256" key="1">
    <source>
        <dbReference type="SAM" id="MobiDB-lite"/>
    </source>
</evidence>
<dbReference type="InterPro" id="IPR027417">
    <property type="entry name" value="P-loop_NTPase"/>
</dbReference>
<dbReference type="RefSeq" id="WP_345727454.1">
    <property type="nucleotide sequence ID" value="NZ_BAAAYN010000011.1"/>
</dbReference>
<feature type="region of interest" description="Disordered" evidence="1">
    <location>
        <begin position="144"/>
        <end position="167"/>
    </location>
</feature>
<dbReference type="SUPFAM" id="SSF52540">
    <property type="entry name" value="P-loop containing nucleoside triphosphate hydrolases"/>
    <property type="match status" value="1"/>
</dbReference>
<reference evidence="4" key="1">
    <citation type="journal article" date="2019" name="Int. J. Syst. Evol. Microbiol.">
        <title>The Global Catalogue of Microorganisms (GCM) 10K type strain sequencing project: providing services to taxonomists for standard genome sequencing and annotation.</title>
        <authorList>
            <consortium name="The Broad Institute Genomics Platform"/>
            <consortium name="The Broad Institute Genome Sequencing Center for Infectious Disease"/>
            <person name="Wu L."/>
            <person name="Ma J."/>
        </authorList>
    </citation>
    <scope>NUCLEOTIDE SEQUENCE [LARGE SCALE GENOMIC DNA]</scope>
    <source>
        <strain evidence="4">JCM 9458</strain>
    </source>
</reference>
<keyword evidence="4" id="KW-1185">Reference proteome</keyword>
<gene>
    <name evidence="3" type="ORF">GCM10020369_17110</name>
</gene>
<evidence type="ECO:0000313" key="3">
    <source>
        <dbReference type="EMBL" id="GAA3385063.1"/>
    </source>
</evidence>
<dbReference type="Proteomes" id="UP001501676">
    <property type="component" value="Unassembled WGS sequence"/>
</dbReference>
<accession>A0ABP6STB0</accession>
<comment type="caution">
    <text evidence="3">The sequence shown here is derived from an EMBL/GenBank/DDBJ whole genome shotgun (WGS) entry which is preliminary data.</text>
</comment>
<feature type="domain" description="NadR/Ttd14 AAA" evidence="2">
    <location>
        <begin position="3"/>
        <end position="134"/>
    </location>
</feature>
<dbReference type="InterPro" id="IPR038727">
    <property type="entry name" value="NadR/Ttd14_AAA_dom"/>
</dbReference>
<evidence type="ECO:0000259" key="2">
    <source>
        <dbReference type="Pfam" id="PF13521"/>
    </source>
</evidence>
<dbReference type="Gene3D" id="3.40.50.300">
    <property type="entry name" value="P-loop containing nucleotide triphosphate hydrolases"/>
    <property type="match status" value="1"/>
</dbReference>